<organism evidence="3 4">
    <name type="scientific">Pseudocercospora fuligena</name>
    <dbReference type="NCBI Taxonomy" id="685502"/>
    <lineage>
        <taxon>Eukaryota</taxon>
        <taxon>Fungi</taxon>
        <taxon>Dikarya</taxon>
        <taxon>Ascomycota</taxon>
        <taxon>Pezizomycotina</taxon>
        <taxon>Dothideomycetes</taxon>
        <taxon>Dothideomycetidae</taxon>
        <taxon>Mycosphaerellales</taxon>
        <taxon>Mycosphaerellaceae</taxon>
        <taxon>Pseudocercospora</taxon>
    </lineage>
</organism>
<evidence type="ECO:0000313" key="3">
    <source>
        <dbReference type="EMBL" id="KAF7193562.1"/>
    </source>
</evidence>
<keyword evidence="4" id="KW-1185">Reference proteome</keyword>
<dbReference type="AlphaFoldDB" id="A0A8H6RMB6"/>
<dbReference type="InterPro" id="IPR027417">
    <property type="entry name" value="P-loop_NTPase"/>
</dbReference>
<feature type="compositionally biased region" description="Low complexity" evidence="1">
    <location>
        <begin position="669"/>
        <end position="683"/>
    </location>
</feature>
<dbReference type="PANTHER" id="PTHR46411">
    <property type="entry name" value="FAMILY ATPASE, PUTATIVE-RELATED"/>
    <property type="match status" value="1"/>
</dbReference>
<feature type="region of interest" description="Disordered" evidence="1">
    <location>
        <begin position="659"/>
        <end position="683"/>
    </location>
</feature>
<evidence type="ECO:0000259" key="2">
    <source>
        <dbReference type="SMART" id="SM00382"/>
    </source>
</evidence>
<gene>
    <name evidence="3" type="ORF">HII31_05137</name>
</gene>
<evidence type="ECO:0000313" key="4">
    <source>
        <dbReference type="Proteomes" id="UP000660729"/>
    </source>
</evidence>
<reference evidence="3" key="1">
    <citation type="submission" date="2020-04" db="EMBL/GenBank/DDBJ databases">
        <title>Draft genome resource of the tomato pathogen Pseudocercospora fuligena.</title>
        <authorList>
            <person name="Zaccaron A."/>
        </authorList>
    </citation>
    <scope>NUCLEOTIDE SEQUENCE</scope>
    <source>
        <strain evidence="3">PF001</strain>
    </source>
</reference>
<dbReference type="EMBL" id="JABCIY010000080">
    <property type="protein sequence ID" value="KAF7193562.1"/>
    <property type="molecule type" value="Genomic_DNA"/>
</dbReference>
<feature type="region of interest" description="Disordered" evidence="1">
    <location>
        <begin position="1"/>
        <end position="23"/>
    </location>
</feature>
<dbReference type="GO" id="GO:0016887">
    <property type="term" value="F:ATP hydrolysis activity"/>
    <property type="evidence" value="ECO:0007669"/>
    <property type="project" value="InterPro"/>
</dbReference>
<feature type="domain" description="AAA+ ATPase" evidence="2">
    <location>
        <begin position="452"/>
        <end position="577"/>
    </location>
</feature>
<evidence type="ECO:0000256" key="1">
    <source>
        <dbReference type="SAM" id="MobiDB-lite"/>
    </source>
</evidence>
<dbReference type="Pfam" id="PF00004">
    <property type="entry name" value="AAA"/>
    <property type="match status" value="1"/>
</dbReference>
<dbReference type="InterPro" id="IPR003959">
    <property type="entry name" value="ATPase_AAA_core"/>
</dbReference>
<dbReference type="SUPFAM" id="SSF52540">
    <property type="entry name" value="P-loop containing nucleoside triphosphate hydrolases"/>
    <property type="match status" value="1"/>
</dbReference>
<dbReference type="Pfam" id="PF22942">
    <property type="entry name" value="DUF7025"/>
    <property type="match status" value="1"/>
</dbReference>
<dbReference type="CDD" id="cd19481">
    <property type="entry name" value="RecA-like_protease"/>
    <property type="match status" value="1"/>
</dbReference>
<dbReference type="OrthoDB" id="10042665at2759"/>
<sequence length="683" mass="77895">MQSARRSRNSGANGAVVENPDIGEEEAQKLKEIEEGEMQAKLKHIDRKHTEQGAVYYAETIDEEIPDQINWWGKFALCLVRHMDNSNKFVVKTSLQINSQHLKDILRETIASFPGISFQTTEITIDAPYRVLFHYKDELEAAGKDLESEEAAAHLDLLLDFIHEEFKETIKESDNLKEKGLMSYQHLWTLFRPGMVFHGSIFGQPRAFKLSSYQYSCNPDDPGLHLYTEFVDFDGDEFGTRNGVQKIMPFPGAEPIGELEAYPFEYHANPTAAKKSFIERGRRFEKLAGMHFCCYSGIALEYTPCGISRFNTDGRVVVDTKTWHRLNSNRAFTVNKFKSDEDKRRKRRHVRNEYDDEYDEEEAELLPTDKLNLDPLTDDQCLLASATVRGFSFTEKRWFEFFLDKLSPPGWNPNCFDQLVLPAAQKDLVQALVANHVQQRSDFDDIVKGKGRGLIMVLHGPPGVGKTLTAETVAEFVERPLYMVSSGDLGTNSEALDDRLTRILDMASTWKAVLLIDEADVFLERRSLHDMERNSLVSIFLRVLEYYEGILFLTSNRVNTFDDAFKSRIHVPLKYNDLTVESRTKIWKHFLKNDAGAGRIPEEGFKALAQASLNGRQIKNVIRTAKSLAQFRGEKLDQAKLEQVIKIQMEFEEDLNLDGEHEQARNGKGKVNGVNGVNGMNGH</sequence>
<name>A0A8H6RMB6_9PEZI</name>
<dbReference type="Proteomes" id="UP000660729">
    <property type="component" value="Unassembled WGS sequence"/>
</dbReference>
<protein>
    <submittedName>
        <fullName evidence="3">ATPase family AAA domain-containing protein 3B</fullName>
    </submittedName>
</protein>
<dbReference type="SMART" id="SM00382">
    <property type="entry name" value="AAA"/>
    <property type="match status" value="1"/>
</dbReference>
<dbReference type="PANTHER" id="PTHR46411:SF2">
    <property type="entry name" value="AAA+ ATPASE DOMAIN-CONTAINING PROTEIN"/>
    <property type="match status" value="1"/>
</dbReference>
<dbReference type="GO" id="GO:0005524">
    <property type="term" value="F:ATP binding"/>
    <property type="evidence" value="ECO:0007669"/>
    <property type="project" value="InterPro"/>
</dbReference>
<dbReference type="InterPro" id="IPR003593">
    <property type="entry name" value="AAA+_ATPase"/>
</dbReference>
<comment type="caution">
    <text evidence="3">The sequence shown here is derived from an EMBL/GenBank/DDBJ whole genome shotgun (WGS) entry which is preliminary data.</text>
</comment>
<accession>A0A8H6RMB6</accession>
<proteinExistence type="predicted"/>
<dbReference type="Gene3D" id="3.40.50.300">
    <property type="entry name" value="P-loop containing nucleotide triphosphate hydrolases"/>
    <property type="match status" value="1"/>
</dbReference>
<dbReference type="InterPro" id="IPR054289">
    <property type="entry name" value="DUF7025"/>
</dbReference>